<comment type="caution">
    <text evidence="1">The sequence shown here is derived from an EMBL/GenBank/DDBJ whole genome shotgun (WGS) entry which is preliminary data.</text>
</comment>
<dbReference type="EMBL" id="JALJOT010000007">
    <property type="protein sequence ID" value="KAK9908766.1"/>
    <property type="molecule type" value="Genomic_DNA"/>
</dbReference>
<dbReference type="InterPro" id="IPR036188">
    <property type="entry name" value="FAD/NAD-bd_sf"/>
</dbReference>
<dbReference type="SUPFAM" id="SSF51905">
    <property type="entry name" value="FAD/NAD(P)-binding domain"/>
    <property type="match status" value="1"/>
</dbReference>
<reference evidence="1 2" key="1">
    <citation type="journal article" date="2024" name="Nat. Commun.">
        <title>Phylogenomics reveals the evolutionary origins of lichenization in chlorophyte algae.</title>
        <authorList>
            <person name="Puginier C."/>
            <person name="Libourel C."/>
            <person name="Otte J."/>
            <person name="Skaloud P."/>
            <person name="Haon M."/>
            <person name="Grisel S."/>
            <person name="Petersen M."/>
            <person name="Berrin J.G."/>
            <person name="Delaux P.M."/>
            <person name="Dal Grande F."/>
            <person name="Keller J."/>
        </authorList>
    </citation>
    <scope>NUCLEOTIDE SEQUENCE [LARGE SCALE GENOMIC DNA]</scope>
    <source>
        <strain evidence="1 2">SAG 216-7</strain>
    </source>
</reference>
<proteinExistence type="predicted"/>
<gene>
    <name evidence="1" type="ORF">WJX75_002546</name>
</gene>
<dbReference type="Proteomes" id="UP001491310">
    <property type="component" value="Unassembled WGS sequence"/>
</dbReference>
<keyword evidence="2" id="KW-1185">Reference proteome</keyword>
<organism evidence="1 2">
    <name type="scientific">Coccomyxa subellipsoidea</name>
    <dbReference type="NCBI Taxonomy" id="248742"/>
    <lineage>
        <taxon>Eukaryota</taxon>
        <taxon>Viridiplantae</taxon>
        <taxon>Chlorophyta</taxon>
        <taxon>core chlorophytes</taxon>
        <taxon>Trebouxiophyceae</taxon>
        <taxon>Trebouxiophyceae incertae sedis</taxon>
        <taxon>Coccomyxaceae</taxon>
        <taxon>Coccomyxa</taxon>
    </lineage>
</organism>
<accession>A0ABR2YQA2</accession>
<protein>
    <recommendedName>
        <fullName evidence="3">FAD/NAD(P)-binding domain-containing protein</fullName>
    </recommendedName>
</protein>
<evidence type="ECO:0000313" key="1">
    <source>
        <dbReference type="EMBL" id="KAK9908766.1"/>
    </source>
</evidence>
<evidence type="ECO:0000313" key="2">
    <source>
        <dbReference type="Proteomes" id="UP001491310"/>
    </source>
</evidence>
<evidence type="ECO:0008006" key="3">
    <source>
        <dbReference type="Google" id="ProtNLM"/>
    </source>
</evidence>
<sequence>MLAAAAVSPFVDEVVLLDKETSLGRSGSEGELHERFTAAGCDLAQRARMRKGVPQYIQSHGLLCRGAVEMLLPGWHKFIEGLGGVTTTPGRWKTFSKGQWMHYPEDPSGLFTLPCCGAPIAAAWKDGYAKDWDGIYICATAPVTRGGLVQKIETGILLCGVFGYSKDQPPHDEQGFTEFVASLEVNDVYEAIKDAETLREPVSYSGMTNLRRLYEDIPMPGGLAVVGDSLAGFNPVYGQGISVAAMEAEALRKLLQEKLTEAGSVRVTAADLGSLAVQYQAKAKHIVDFPFSLSSGMYSLMDP</sequence>
<name>A0ABR2YQA2_9CHLO</name>